<name>A0A5C0UFC3_9PROT</name>
<evidence type="ECO:0000313" key="3">
    <source>
        <dbReference type="Proteomes" id="UP000325004"/>
    </source>
</evidence>
<keyword evidence="3" id="KW-1185">Reference proteome</keyword>
<protein>
    <submittedName>
        <fullName evidence="2">Uncharacterized protein</fullName>
    </submittedName>
</protein>
<gene>
    <name evidence="2" type="ORF">FZC34_02685</name>
</gene>
<dbReference type="KEGG" id="cpri:FZC34_02685"/>
<keyword evidence="1" id="KW-0175">Coiled coil</keyword>
<feature type="coiled-coil region" evidence="1">
    <location>
        <begin position="58"/>
        <end position="118"/>
    </location>
</feature>
<reference evidence="2 3" key="1">
    <citation type="submission" date="2019-08" db="EMBL/GenBank/DDBJ databases">
        <title>Highly reduced genomes of protist endosymbionts show evolutionary convergence.</title>
        <authorList>
            <person name="George E."/>
            <person name="Husnik F."/>
            <person name="Tashyreva D."/>
            <person name="Prokopchuk G."/>
            <person name="Horak A."/>
            <person name="Kwong W.K."/>
            <person name="Lukes J."/>
            <person name="Keeling P.J."/>
        </authorList>
    </citation>
    <scope>NUCLEOTIDE SEQUENCE [LARGE SCALE GENOMIC DNA]</scope>
    <source>
        <strain evidence="2">1604LC</strain>
    </source>
</reference>
<feature type="coiled-coil region" evidence="1">
    <location>
        <begin position="158"/>
        <end position="185"/>
    </location>
</feature>
<evidence type="ECO:0000313" key="2">
    <source>
        <dbReference type="EMBL" id="QEK38795.1"/>
    </source>
</evidence>
<feature type="coiled-coil region" evidence="1">
    <location>
        <begin position="228"/>
        <end position="255"/>
    </location>
</feature>
<dbReference type="RefSeq" id="WP_148971916.1">
    <property type="nucleotide sequence ID" value="NZ_CP043316.1"/>
</dbReference>
<accession>A0A5C0UFC3</accession>
<dbReference type="AlphaFoldDB" id="A0A5C0UFC3"/>
<sequence length="255" mass="29686">MNRIVIISTLIAVMQISSMNQSMIEEYTVFHNAMQAVCESATRLKVQEKELHAKLDTSQSKEEEMQLLRDENEQLKATINQLQQSDTDSKSKENVKEAKELRAALSQWKTKTKAANKNLNEEQITSKTLRDHLSKINKDLLGSQTAFKDLQIKFNSNDVDLRNKNKELANENNKLKEHVAQLQSSFNENHELIDTLERQTQMQHDAFNSLKKQEEELRDRFRKLYHDNKIAQSEKAELQSIIEKLQDTNKEETDK</sequence>
<organism evidence="2 3">
    <name type="scientific">Candidatus Cytomitobacter primus</name>
    <dbReference type="NCBI Taxonomy" id="2066024"/>
    <lineage>
        <taxon>Bacteria</taxon>
        <taxon>Pseudomonadati</taxon>
        <taxon>Pseudomonadota</taxon>
        <taxon>Alphaproteobacteria</taxon>
        <taxon>Holosporales</taxon>
        <taxon>Holosporaceae</taxon>
        <taxon>Candidatus Cytomitobacter</taxon>
    </lineage>
</organism>
<proteinExistence type="predicted"/>
<dbReference type="Proteomes" id="UP000325004">
    <property type="component" value="Chromosome"/>
</dbReference>
<evidence type="ECO:0000256" key="1">
    <source>
        <dbReference type="SAM" id="Coils"/>
    </source>
</evidence>
<dbReference type="EMBL" id="CP043316">
    <property type="protein sequence ID" value="QEK38795.1"/>
    <property type="molecule type" value="Genomic_DNA"/>
</dbReference>